<dbReference type="SUPFAM" id="SSF52172">
    <property type="entry name" value="CheY-like"/>
    <property type="match status" value="1"/>
</dbReference>
<dbReference type="PANTHER" id="PTHR44591">
    <property type="entry name" value="STRESS RESPONSE REGULATOR PROTEIN 1"/>
    <property type="match status" value="1"/>
</dbReference>
<dbReference type="InterPro" id="IPR050595">
    <property type="entry name" value="Bact_response_regulator"/>
</dbReference>
<evidence type="ECO:0000259" key="3">
    <source>
        <dbReference type="PROSITE" id="PS50110"/>
    </source>
</evidence>
<feature type="domain" description="Response regulatory" evidence="3">
    <location>
        <begin position="2"/>
        <end position="117"/>
    </location>
</feature>
<evidence type="ECO:0000313" key="6">
    <source>
        <dbReference type="Proteomes" id="UP000193495"/>
    </source>
</evidence>
<dbReference type="Gene3D" id="3.40.50.2300">
    <property type="match status" value="1"/>
</dbReference>
<accession>A0A1X6YVC8</accession>
<dbReference type="AlphaFoldDB" id="A0A1X6YVC8"/>
<dbReference type="PANTHER" id="PTHR44591:SF18">
    <property type="entry name" value="REGULATORY PROTEIN"/>
    <property type="match status" value="1"/>
</dbReference>
<evidence type="ECO:0000313" key="5">
    <source>
        <dbReference type="EMBL" id="SLN30607.1"/>
    </source>
</evidence>
<feature type="modified residue" description="4-aspartylphosphate" evidence="2">
    <location>
        <position position="52"/>
    </location>
</feature>
<gene>
    <name evidence="5" type="primary">pdtaR_3</name>
    <name evidence="4" type="ORF">CLV79_1023</name>
    <name evidence="5" type="ORF">LOS8367_01087</name>
</gene>
<protein>
    <submittedName>
        <fullName evidence="5">Putative transcriptional regulatory protein pdtaR</fullName>
    </submittedName>
    <submittedName>
        <fullName evidence="4">Response regulator receiver domain-containing protein</fullName>
    </submittedName>
</protein>
<dbReference type="InterPro" id="IPR001789">
    <property type="entry name" value="Sig_transdc_resp-reg_receiver"/>
</dbReference>
<dbReference type="RefSeq" id="WP_165761388.1">
    <property type="nucleotide sequence ID" value="NZ_FWFY01000003.1"/>
</dbReference>
<keyword evidence="1 2" id="KW-0597">Phosphoprotein</keyword>
<dbReference type="Proteomes" id="UP000240624">
    <property type="component" value="Unassembled WGS sequence"/>
</dbReference>
<proteinExistence type="predicted"/>
<dbReference type="Proteomes" id="UP000193495">
    <property type="component" value="Unassembled WGS sequence"/>
</dbReference>
<reference evidence="4 7" key="2">
    <citation type="submission" date="2018-03" db="EMBL/GenBank/DDBJ databases">
        <title>Genomic Encyclopedia of Archaeal and Bacterial Type Strains, Phase II (KMG-II): from individual species to whole genera.</title>
        <authorList>
            <person name="Goeker M."/>
        </authorList>
    </citation>
    <scope>NUCLEOTIDE SEQUENCE [LARGE SCALE GENOMIC DNA]</scope>
    <source>
        <strain evidence="4 7">DSM 29956</strain>
    </source>
</reference>
<evidence type="ECO:0000313" key="7">
    <source>
        <dbReference type="Proteomes" id="UP000240624"/>
    </source>
</evidence>
<dbReference type="GO" id="GO:0000160">
    <property type="term" value="P:phosphorelay signal transduction system"/>
    <property type="evidence" value="ECO:0007669"/>
    <property type="project" value="InterPro"/>
</dbReference>
<dbReference type="EMBL" id="FWFY01000003">
    <property type="protein sequence ID" value="SLN30607.1"/>
    <property type="molecule type" value="Genomic_DNA"/>
</dbReference>
<dbReference type="InterPro" id="IPR011006">
    <property type="entry name" value="CheY-like_superfamily"/>
</dbReference>
<evidence type="ECO:0000256" key="1">
    <source>
        <dbReference type="ARBA" id="ARBA00022553"/>
    </source>
</evidence>
<dbReference type="SMART" id="SM00448">
    <property type="entry name" value="REC"/>
    <property type="match status" value="1"/>
</dbReference>
<evidence type="ECO:0000313" key="4">
    <source>
        <dbReference type="EMBL" id="PSK87524.1"/>
    </source>
</evidence>
<dbReference type="EMBL" id="PYGB01000002">
    <property type="protein sequence ID" value="PSK87524.1"/>
    <property type="molecule type" value="Genomic_DNA"/>
</dbReference>
<keyword evidence="7" id="KW-1185">Reference proteome</keyword>
<evidence type="ECO:0000256" key="2">
    <source>
        <dbReference type="PROSITE-ProRule" id="PRU00169"/>
    </source>
</evidence>
<name>A0A1X6YVC8_9RHOB</name>
<reference evidence="5 6" key="1">
    <citation type="submission" date="2017-03" db="EMBL/GenBank/DDBJ databases">
        <authorList>
            <person name="Afonso C.L."/>
            <person name="Miller P.J."/>
            <person name="Scott M.A."/>
            <person name="Spackman E."/>
            <person name="Goraichik I."/>
            <person name="Dimitrov K.M."/>
            <person name="Suarez D.L."/>
            <person name="Swayne D.E."/>
        </authorList>
    </citation>
    <scope>NUCLEOTIDE SEQUENCE [LARGE SCALE GENOMIC DNA]</scope>
    <source>
        <strain evidence="5 6">CECT 8367</strain>
    </source>
</reference>
<sequence length="122" mass="12775">MRILIVEDEVFIALDLEMQLMDMGYEVVGIAGTKETAIEMACAHVPDLALVDLHLAGPSSGAEAAAFMRAELGVPSVIVSGSLHELTEADIAATAPVALLGKPFSPVKLHAVIRGVDAVLDR</sequence>
<dbReference type="PROSITE" id="PS50110">
    <property type="entry name" value="RESPONSE_REGULATORY"/>
    <property type="match status" value="1"/>
</dbReference>
<organism evidence="5 6">
    <name type="scientific">Limimaricola soesokkakensis</name>
    <dbReference type="NCBI Taxonomy" id="1343159"/>
    <lineage>
        <taxon>Bacteria</taxon>
        <taxon>Pseudomonadati</taxon>
        <taxon>Pseudomonadota</taxon>
        <taxon>Alphaproteobacteria</taxon>
        <taxon>Rhodobacterales</taxon>
        <taxon>Paracoccaceae</taxon>
        <taxon>Limimaricola</taxon>
    </lineage>
</organism>
<dbReference type="Pfam" id="PF00072">
    <property type="entry name" value="Response_reg"/>
    <property type="match status" value="1"/>
</dbReference>